<proteinExistence type="inferred from homology"/>
<feature type="transmembrane region" description="Helical" evidence="14">
    <location>
        <begin position="366"/>
        <end position="387"/>
    </location>
</feature>
<feature type="transmembrane region" description="Helical" evidence="14">
    <location>
        <begin position="314"/>
        <end position="330"/>
    </location>
</feature>
<feature type="transmembrane region" description="Helical" evidence="14">
    <location>
        <begin position="78"/>
        <end position="98"/>
    </location>
</feature>
<feature type="transmembrane region" description="Helical" evidence="14">
    <location>
        <begin position="151"/>
        <end position="171"/>
    </location>
</feature>
<dbReference type="InterPro" id="IPR028362">
    <property type="entry name" value="AlgI"/>
</dbReference>
<feature type="transmembrane region" description="Helical" evidence="14">
    <location>
        <begin position="452"/>
        <end position="479"/>
    </location>
</feature>
<dbReference type="Proteomes" id="UP000554342">
    <property type="component" value="Unassembled WGS sequence"/>
</dbReference>
<feature type="transmembrane region" description="Helical" evidence="14">
    <location>
        <begin position="118"/>
        <end position="139"/>
    </location>
</feature>
<keyword evidence="9 14" id="KW-1133">Transmembrane helix</keyword>
<evidence type="ECO:0000256" key="2">
    <source>
        <dbReference type="ARBA" id="ARBA00005182"/>
    </source>
</evidence>
<feature type="transmembrane region" description="Helical" evidence="14">
    <location>
        <begin position="7"/>
        <end position="23"/>
    </location>
</feature>
<comment type="caution">
    <text evidence="15">The sequence shown here is derived from an EMBL/GenBank/DDBJ whole genome shotgun (WGS) entry which is preliminary data.</text>
</comment>
<comment type="pathway">
    <text evidence="2">Glycan biosynthesis; alginate biosynthesis.</text>
</comment>
<evidence type="ECO:0000256" key="13">
    <source>
        <dbReference type="PIRNR" id="PIRNR016636"/>
    </source>
</evidence>
<dbReference type="InterPro" id="IPR004299">
    <property type="entry name" value="MBOAT_fam"/>
</dbReference>
<keyword evidence="5 13" id="KW-1003">Cell membrane</keyword>
<organism evidence="15 16">
    <name type="scientific">Stakelama sediminis</name>
    <dbReference type="NCBI Taxonomy" id="463200"/>
    <lineage>
        <taxon>Bacteria</taxon>
        <taxon>Pseudomonadati</taxon>
        <taxon>Pseudomonadota</taxon>
        <taxon>Alphaproteobacteria</taxon>
        <taxon>Sphingomonadales</taxon>
        <taxon>Sphingomonadaceae</taxon>
        <taxon>Stakelama</taxon>
    </lineage>
</organism>
<evidence type="ECO:0000256" key="10">
    <source>
        <dbReference type="ARBA" id="ARBA00023136"/>
    </source>
</evidence>
<dbReference type="InterPro" id="IPR051085">
    <property type="entry name" value="MB_O-acyltransferase"/>
</dbReference>
<evidence type="ECO:0000256" key="7">
    <source>
        <dbReference type="ARBA" id="ARBA00022692"/>
    </source>
</evidence>
<evidence type="ECO:0000256" key="14">
    <source>
        <dbReference type="SAM" id="Phobius"/>
    </source>
</evidence>
<dbReference type="EMBL" id="JACIJI010000002">
    <property type="protein sequence ID" value="MBB5718706.1"/>
    <property type="molecule type" value="Genomic_DNA"/>
</dbReference>
<dbReference type="InterPro" id="IPR024194">
    <property type="entry name" value="Ac/AlaTfrase_AlgI/DltB"/>
</dbReference>
<keyword evidence="16" id="KW-1185">Reference proteome</keyword>
<feature type="transmembrane region" description="Helical" evidence="14">
    <location>
        <begin position="191"/>
        <end position="209"/>
    </location>
</feature>
<feature type="transmembrane region" description="Helical" evidence="14">
    <location>
        <begin position="35"/>
        <end position="57"/>
    </location>
</feature>
<keyword evidence="7 14" id="KW-0812">Transmembrane</keyword>
<dbReference type="AlphaFoldDB" id="A0A840YYX0"/>
<dbReference type="PIRSF" id="PIRSF500217">
    <property type="entry name" value="AlgI"/>
    <property type="match status" value="1"/>
</dbReference>
<evidence type="ECO:0000256" key="1">
    <source>
        <dbReference type="ARBA" id="ARBA00004651"/>
    </source>
</evidence>
<evidence type="ECO:0000256" key="4">
    <source>
        <dbReference type="ARBA" id="ARBA00016084"/>
    </source>
</evidence>
<keyword evidence="8" id="KW-0016">Alginate biosynthesis</keyword>
<dbReference type="PIRSF" id="PIRSF016636">
    <property type="entry name" value="AlgI_DltB"/>
    <property type="match status" value="1"/>
</dbReference>
<evidence type="ECO:0000313" key="16">
    <source>
        <dbReference type="Proteomes" id="UP000554342"/>
    </source>
</evidence>
<accession>A0A840YYX0</accession>
<sequence>MLFNSYSFILIFLPLTLVGYWTIRNHAPARYARLWLLAASFVFYTMWQPGYTLILLASIGYNYYLSRQLHHARRTDSAYCRFILIIGIAFNLVVIAYFKYSAFIAMNVLMRSFEYFDALAVALPLGISFFTFQQIAYLVDVSKGKVKTSSLTEYALFVTFFPQLIAGPIVHHSEMMPQFKDMPSEGKTGRRLAHGLTFFIIGLFKKVVIADNISLFADRIFNAPSFDGMTAMQAWQGALAYSFQIYFDFSGYSDMAIGLALMFGIRLPYNFNSPYRAVSIVDFWRRWHITLSRFLRDYVYIPLGGNRQGKARRYLNLFLTMLLGGLWHGANWTFVIWGALHGVYLIVNHVWMALCKKLGLPEMKRWWAVMPAAGITFLAVTISWVFFRATSFGDALAILGAMGGGNGLGTPKPILLLLLAAWPVLYFLPNSQQLIDRVRSAETLVPVRWRPSLPWAGAFAVTFVFTMTQLSNVSAFLYFNF</sequence>
<dbReference type="PANTHER" id="PTHR13285">
    <property type="entry name" value="ACYLTRANSFERASE"/>
    <property type="match status" value="1"/>
</dbReference>
<comment type="subcellular location">
    <subcellularLocation>
        <location evidence="1">Cell membrane</location>
        <topology evidence="1">Multi-pass membrane protein</topology>
    </subcellularLocation>
</comment>
<keyword evidence="6 13" id="KW-0808">Transferase</keyword>
<evidence type="ECO:0000256" key="12">
    <source>
        <dbReference type="ARBA" id="ARBA00031030"/>
    </source>
</evidence>
<evidence type="ECO:0000313" key="15">
    <source>
        <dbReference type="EMBL" id="MBB5718706.1"/>
    </source>
</evidence>
<feature type="transmembrane region" description="Helical" evidence="14">
    <location>
        <begin position="414"/>
        <end position="431"/>
    </location>
</feature>
<comment type="similarity">
    <text evidence="3 13">Belongs to the membrane-bound acyltransferase family.</text>
</comment>
<evidence type="ECO:0000256" key="11">
    <source>
        <dbReference type="ARBA" id="ARBA00023315"/>
    </source>
</evidence>
<dbReference type="GO" id="GO:0005886">
    <property type="term" value="C:plasma membrane"/>
    <property type="evidence" value="ECO:0007669"/>
    <property type="project" value="UniProtKB-SubCell"/>
</dbReference>
<evidence type="ECO:0000256" key="3">
    <source>
        <dbReference type="ARBA" id="ARBA00010323"/>
    </source>
</evidence>
<gene>
    <name evidence="15" type="ORF">FHR23_001629</name>
</gene>
<evidence type="ECO:0000256" key="5">
    <source>
        <dbReference type="ARBA" id="ARBA00022475"/>
    </source>
</evidence>
<reference evidence="15 16" key="1">
    <citation type="submission" date="2020-08" db="EMBL/GenBank/DDBJ databases">
        <title>Genomic Encyclopedia of Type Strains, Phase IV (KMG-IV): sequencing the most valuable type-strain genomes for metagenomic binning, comparative biology and taxonomic classification.</title>
        <authorList>
            <person name="Goeker M."/>
        </authorList>
    </citation>
    <scope>NUCLEOTIDE SEQUENCE [LARGE SCALE GENOMIC DNA]</scope>
    <source>
        <strain evidence="15 16">DSM 27203</strain>
    </source>
</reference>
<protein>
    <recommendedName>
        <fullName evidence="4">Probable alginate O-acetylase AlgI</fullName>
    </recommendedName>
    <alternativeName>
        <fullName evidence="12">Alginate biosynthesis protein AlgI</fullName>
    </alternativeName>
</protein>
<dbReference type="RefSeq" id="WP_184002695.1">
    <property type="nucleotide sequence ID" value="NZ_BAABIF010000013.1"/>
</dbReference>
<evidence type="ECO:0000256" key="8">
    <source>
        <dbReference type="ARBA" id="ARBA00022841"/>
    </source>
</evidence>
<feature type="transmembrane region" description="Helical" evidence="14">
    <location>
        <begin position="336"/>
        <end position="354"/>
    </location>
</feature>
<keyword evidence="11 13" id="KW-0012">Acyltransferase</keyword>
<evidence type="ECO:0000256" key="6">
    <source>
        <dbReference type="ARBA" id="ARBA00022679"/>
    </source>
</evidence>
<keyword evidence="10 13" id="KW-0472">Membrane</keyword>
<dbReference type="PANTHER" id="PTHR13285:SF23">
    <property type="entry name" value="TEICHOIC ACID D-ALANYLTRANSFERASE"/>
    <property type="match status" value="1"/>
</dbReference>
<dbReference type="GO" id="GO:0042121">
    <property type="term" value="P:alginic acid biosynthetic process"/>
    <property type="evidence" value="ECO:0007669"/>
    <property type="project" value="UniProtKB-KW"/>
</dbReference>
<evidence type="ECO:0000256" key="9">
    <source>
        <dbReference type="ARBA" id="ARBA00022989"/>
    </source>
</evidence>
<name>A0A840YYX0_9SPHN</name>
<dbReference type="Pfam" id="PF03062">
    <property type="entry name" value="MBOAT"/>
    <property type="match status" value="1"/>
</dbReference>
<dbReference type="GO" id="GO:0016746">
    <property type="term" value="F:acyltransferase activity"/>
    <property type="evidence" value="ECO:0007669"/>
    <property type="project" value="UniProtKB-KW"/>
</dbReference>